<reference evidence="5 6" key="1">
    <citation type="submission" date="2020-08" db="EMBL/GenBank/DDBJ databases">
        <title>Functional genomics of gut bacteria from endangered species of beetles.</title>
        <authorList>
            <person name="Carlos-Shanley C."/>
        </authorList>
    </citation>
    <scope>NUCLEOTIDE SEQUENCE [LARGE SCALE GENOMIC DNA]</scope>
    <source>
        <strain evidence="5 6">S00239</strain>
    </source>
</reference>
<evidence type="ECO:0000313" key="5">
    <source>
        <dbReference type="EMBL" id="MBB4842081.1"/>
    </source>
</evidence>
<feature type="domain" description="FAD-binding FR-type" evidence="4">
    <location>
        <begin position="104"/>
        <end position="205"/>
    </location>
</feature>
<keyword evidence="2" id="KW-0411">Iron-sulfur</keyword>
<dbReference type="InterPro" id="IPR036010">
    <property type="entry name" value="2Fe-2S_ferredoxin-like_sf"/>
</dbReference>
<dbReference type="InterPro" id="IPR008333">
    <property type="entry name" value="Cbr1-like_FAD-bd_dom"/>
</dbReference>
<evidence type="ECO:0000256" key="1">
    <source>
        <dbReference type="ARBA" id="ARBA00001974"/>
    </source>
</evidence>
<comment type="caution">
    <text evidence="5">The sequence shown here is derived from an EMBL/GenBank/DDBJ whole genome shotgun (WGS) entry which is preliminary data.</text>
</comment>
<dbReference type="SUPFAM" id="SSF63380">
    <property type="entry name" value="Riboflavin synthase domain-like"/>
    <property type="match status" value="1"/>
</dbReference>
<dbReference type="EC" id="1.17.1.1" evidence="5"/>
<feature type="domain" description="2Fe-2S ferredoxin-type" evidence="3">
    <location>
        <begin position="4"/>
        <end position="95"/>
    </location>
</feature>
<dbReference type="GO" id="GO:0047099">
    <property type="term" value="F:CDP-4-dehydro-6-deoxyglucose reductase activity"/>
    <property type="evidence" value="ECO:0007669"/>
    <property type="project" value="UniProtKB-EC"/>
</dbReference>
<dbReference type="InterPro" id="IPR017938">
    <property type="entry name" value="Riboflavin_synthase-like_b-brl"/>
</dbReference>
<dbReference type="GO" id="GO:0051537">
    <property type="term" value="F:2 iron, 2 sulfur cluster binding"/>
    <property type="evidence" value="ECO:0007669"/>
    <property type="project" value="UniProtKB-KW"/>
</dbReference>
<dbReference type="InterPro" id="IPR001041">
    <property type="entry name" value="2Fe-2S_ferredoxin-type"/>
</dbReference>
<dbReference type="PANTHER" id="PTHR47354">
    <property type="entry name" value="NADH OXIDOREDUCTASE HCR"/>
    <property type="match status" value="1"/>
</dbReference>
<dbReference type="Gene3D" id="3.40.50.80">
    <property type="entry name" value="Nucleotide-binding domain of ferredoxin-NADP reductase (FNR) module"/>
    <property type="match status" value="1"/>
</dbReference>
<gene>
    <name evidence="5" type="ORF">HNP55_000576</name>
</gene>
<dbReference type="InterPro" id="IPR050415">
    <property type="entry name" value="MRET"/>
</dbReference>
<dbReference type="InterPro" id="IPR001433">
    <property type="entry name" value="OxRdtase_FAD/NAD-bd"/>
</dbReference>
<dbReference type="PROSITE" id="PS51384">
    <property type="entry name" value="FAD_FR"/>
    <property type="match status" value="1"/>
</dbReference>
<dbReference type="Pfam" id="PF00970">
    <property type="entry name" value="FAD_binding_6"/>
    <property type="match status" value="1"/>
</dbReference>
<dbReference type="AlphaFoldDB" id="A0A840L2M3"/>
<dbReference type="Gene3D" id="2.40.30.10">
    <property type="entry name" value="Translation factors"/>
    <property type="match status" value="1"/>
</dbReference>
<organism evidence="5 6">
    <name type="scientific">Roseateles oligotrophus</name>
    <dbReference type="NCBI Taxonomy" id="1769250"/>
    <lineage>
        <taxon>Bacteria</taxon>
        <taxon>Pseudomonadati</taxon>
        <taxon>Pseudomonadota</taxon>
        <taxon>Betaproteobacteria</taxon>
        <taxon>Burkholderiales</taxon>
        <taxon>Sphaerotilaceae</taxon>
        <taxon>Roseateles</taxon>
    </lineage>
</organism>
<name>A0A840L2M3_9BURK</name>
<dbReference type="SUPFAM" id="SSF54292">
    <property type="entry name" value="2Fe-2S ferredoxin-like"/>
    <property type="match status" value="1"/>
</dbReference>
<dbReference type="PROSITE" id="PS51085">
    <property type="entry name" value="2FE2S_FER_2"/>
    <property type="match status" value="1"/>
</dbReference>
<dbReference type="InterPro" id="IPR017927">
    <property type="entry name" value="FAD-bd_FR_type"/>
</dbReference>
<dbReference type="SUPFAM" id="SSF52343">
    <property type="entry name" value="Ferredoxin reductase-like, C-terminal NADP-linked domain"/>
    <property type="match status" value="1"/>
</dbReference>
<protein>
    <submittedName>
        <fullName evidence="5">CDP-4-dehydro-6-deoxyglucose reductase</fullName>
        <ecNumber evidence="5">1.17.1.1</ecNumber>
    </submittedName>
</protein>
<dbReference type="PANTHER" id="PTHR47354:SF5">
    <property type="entry name" value="PROTEIN RFBI"/>
    <property type="match status" value="1"/>
</dbReference>
<dbReference type="Pfam" id="PF00175">
    <property type="entry name" value="NAD_binding_1"/>
    <property type="match status" value="1"/>
</dbReference>
<accession>A0A840L2M3</accession>
<dbReference type="CDD" id="cd00207">
    <property type="entry name" value="fer2"/>
    <property type="match status" value="1"/>
</dbReference>
<keyword evidence="2" id="KW-0001">2Fe-2S</keyword>
<keyword evidence="2" id="KW-0408">Iron</keyword>
<evidence type="ECO:0000256" key="2">
    <source>
        <dbReference type="ARBA" id="ARBA00022714"/>
    </source>
</evidence>
<evidence type="ECO:0000259" key="3">
    <source>
        <dbReference type="PROSITE" id="PS51085"/>
    </source>
</evidence>
<dbReference type="Pfam" id="PF00111">
    <property type="entry name" value="Fer2"/>
    <property type="match status" value="1"/>
</dbReference>
<evidence type="ECO:0000313" key="6">
    <source>
        <dbReference type="Proteomes" id="UP000562027"/>
    </source>
</evidence>
<dbReference type="CDD" id="cd06187">
    <property type="entry name" value="O2ase_reductase_like"/>
    <property type="match status" value="1"/>
</dbReference>
<comment type="cofactor">
    <cofactor evidence="1">
        <name>FAD</name>
        <dbReference type="ChEBI" id="CHEBI:57692"/>
    </cofactor>
</comment>
<dbReference type="EMBL" id="JACHLP010000001">
    <property type="protein sequence ID" value="MBB4842081.1"/>
    <property type="molecule type" value="Genomic_DNA"/>
</dbReference>
<keyword evidence="6" id="KW-1185">Reference proteome</keyword>
<sequence length="340" mass="37259">MSNKVITLSPSGQNVPVVDGDTVLMSLERGGYALPNNCRAGACGECKVRVLEGQFDQGFVMDMALSQEERKQGFGLMCMAKPLSERLVIEWGSADASPKLFPPREAMPFVVVEKIQRTPRICEFQLLPLGAPLRFWPGQYVAITAPKPGATPRHYSLANAPRQDGSLTLHISRVDGGLTSNWLHEEVGIGEGLSLSGPYGSFIGDPKAETPVLCLAAGSGLAPLLSLTEAALKRGYRKPVTLLFSARREEDFYAKGRLVYWSRMHRNFGWKLTLTGEEKPGLLHGRIPGLLPRLFPDLSAHSVFMAGSTEFTEDCLSAVRALGVQESLLHHERFISQRIT</sequence>
<keyword evidence="5" id="KW-0560">Oxidoreductase</keyword>
<keyword evidence="2" id="KW-0479">Metal-binding</keyword>
<dbReference type="InterPro" id="IPR012675">
    <property type="entry name" value="Beta-grasp_dom_sf"/>
</dbReference>
<proteinExistence type="predicted"/>
<dbReference type="Proteomes" id="UP000562027">
    <property type="component" value="Unassembled WGS sequence"/>
</dbReference>
<evidence type="ECO:0000259" key="4">
    <source>
        <dbReference type="PROSITE" id="PS51384"/>
    </source>
</evidence>
<dbReference type="InterPro" id="IPR039261">
    <property type="entry name" value="FNR_nucleotide-bd"/>
</dbReference>
<dbReference type="PRINTS" id="PR00410">
    <property type="entry name" value="PHEHYDRXLASE"/>
</dbReference>
<dbReference type="Gene3D" id="3.10.20.30">
    <property type="match status" value="1"/>
</dbReference>
<dbReference type="RefSeq" id="WP_184295980.1">
    <property type="nucleotide sequence ID" value="NZ_JACHLP010000001.1"/>
</dbReference>